<dbReference type="EMBL" id="RSCL01000038">
    <property type="protein sequence ID" value="RUS96180.1"/>
    <property type="molecule type" value="Genomic_DNA"/>
</dbReference>
<keyword evidence="3" id="KW-1185">Reference proteome</keyword>
<gene>
    <name evidence="2" type="ORF">DSM106972_088510</name>
</gene>
<protein>
    <submittedName>
        <fullName evidence="2">Uncharacterized protein</fullName>
    </submittedName>
</protein>
<dbReference type="AlphaFoldDB" id="A0A3S1A9M9"/>
<name>A0A3S1A9M9_9CYAN</name>
<evidence type="ECO:0000313" key="3">
    <source>
        <dbReference type="Proteomes" id="UP000271624"/>
    </source>
</evidence>
<feature type="region of interest" description="Disordered" evidence="1">
    <location>
        <begin position="242"/>
        <end position="261"/>
    </location>
</feature>
<evidence type="ECO:0000313" key="2">
    <source>
        <dbReference type="EMBL" id="RUS96180.1"/>
    </source>
</evidence>
<sequence>MYNPYLALNRYRFRKYTTKALLTLTSLVLLVTNYGCTQKAQNEVKLEIKNVQAAGGNGVYTITGETNLPESSQVAITAVRYLSSSEPQTVGADLDADRSILDRKIVEVKQGKWEANLNIWQVAPDGSYKEIWQKNQQFSKQTPESDVTFTATFDPQSQAPRIQNQENQTSIESAPQVQLLEGKSLRFTNQGERYVQASLSQEIPLPALKTVPPQQLAEDINDGWGNRYIIQPLATASTFTPPTIGKSRQTNAPLSAREFLR</sequence>
<feature type="compositionally biased region" description="Polar residues" evidence="1">
    <location>
        <begin position="242"/>
        <end position="253"/>
    </location>
</feature>
<dbReference type="OrthoDB" id="529073at2"/>
<reference evidence="2" key="2">
    <citation type="journal article" date="2019" name="Genome Biol. Evol.">
        <title>Day and night: Metabolic profiles and evolutionary relationships of six axenic non-marine cyanobacteria.</title>
        <authorList>
            <person name="Will S.E."/>
            <person name="Henke P."/>
            <person name="Boedeker C."/>
            <person name="Huang S."/>
            <person name="Brinkmann H."/>
            <person name="Rohde M."/>
            <person name="Jarek M."/>
            <person name="Friedl T."/>
            <person name="Seufert S."/>
            <person name="Schumacher M."/>
            <person name="Overmann J."/>
            <person name="Neumann-Schaal M."/>
            <person name="Petersen J."/>
        </authorList>
    </citation>
    <scope>NUCLEOTIDE SEQUENCE [LARGE SCALE GENOMIC DNA]</scope>
    <source>
        <strain evidence="2">PCC 7102</strain>
    </source>
</reference>
<proteinExistence type="predicted"/>
<comment type="caution">
    <text evidence="2">The sequence shown here is derived from an EMBL/GenBank/DDBJ whole genome shotgun (WGS) entry which is preliminary data.</text>
</comment>
<evidence type="ECO:0000256" key="1">
    <source>
        <dbReference type="SAM" id="MobiDB-lite"/>
    </source>
</evidence>
<dbReference type="Proteomes" id="UP000271624">
    <property type="component" value="Unassembled WGS sequence"/>
</dbReference>
<organism evidence="2 3">
    <name type="scientific">Dulcicalothrix desertica PCC 7102</name>
    <dbReference type="NCBI Taxonomy" id="232991"/>
    <lineage>
        <taxon>Bacteria</taxon>
        <taxon>Bacillati</taxon>
        <taxon>Cyanobacteriota</taxon>
        <taxon>Cyanophyceae</taxon>
        <taxon>Nostocales</taxon>
        <taxon>Calotrichaceae</taxon>
        <taxon>Dulcicalothrix</taxon>
    </lineage>
</organism>
<accession>A0A3S1A9M9</accession>
<reference evidence="2" key="1">
    <citation type="submission" date="2018-12" db="EMBL/GenBank/DDBJ databases">
        <authorList>
            <person name="Will S."/>
            <person name="Neumann-Schaal M."/>
            <person name="Henke P."/>
        </authorList>
    </citation>
    <scope>NUCLEOTIDE SEQUENCE</scope>
    <source>
        <strain evidence="2">PCC 7102</strain>
    </source>
</reference>
<dbReference type="RefSeq" id="WP_127086831.1">
    <property type="nucleotide sequence ID" value="NZ_RSCL01000038.1"/>
</dbReference>